<keyword evidence="3" id="KW-1185">Reference proteome</keyword>
<organism evidence="2 3">
    <name type="scientific">Pseudodesulfovibrio portus</name>
    <dbReference type="NCBI Taxonomy" id="231439"/>
    <lineage>
        <taxon>Bacteria</taxon>
        <taxon>Pseudomonadati</taxon>
        <taxon>Thermodesulfobacteriota</taxon>
        <taxon>Desulfovibrionia</taxon>
        <taxon>Desulfovibrionales</taxon>
        <taxon>Desulfovibrionaceae</taxon>
    </lineage>
</organism>
<evidence type="ECO:0000313" key="2">
    <source>
        <dbReference type="EMBL" id="BDQ32872.1"/>
    </source>
</evidence>
<accession>A0ABM8ANB5</accession>
<evidence type="ECO:0000313" key="3">
    <source>
        <dbReference type="Proteomes" id="UP001061361"/>
    </source>
</evidence>
<dbReference type="RefSeq" id="WP_264982932.1">
    <property type="nucleotide sequence ID" value="NZ_AP026708.1"/>
</dbReference>
<reference evidence="2" key="1">
    <citation type="submission" date="2022-08" db="EMBL/GenBank/DDBJ databases">
        <title>Genome Sequence of the sulphate-reducing bacterium, Pseudodesulfovibrio portus JCM14722.</title>
        <authorList>
            <person name="Kondo R."/>
            <person name="Kataoka T."/>
        </authorList>
    </citation>
    <scope>NUCLEOTIDE SEQUENCE</scope>
    <source>
        <strain evidence="2">JCM 14722</strain>
    </source>
</reference>
<feature type="compositionally biased region" description="Basic and acidic residues" evidence="1">
    <location>
        <begin position="58"/>
        <end position="69"/>
    </location>
</feature>
<evidence type="ECO:0000256" key="1">
    <source>
        <dbReference type="SAM" id="MobiDB-lite"/>
    </source>
</evidence>
<proteinExistence type="predicted"/>
<sequence length="108" mass="11923">MSSTPLDLPVLISQLPFVQKIAHAETAKPEIRQQLFNPMVQEQVQKREGTVQQVAKKTATDPVDRDGGNNEKQQASSERKQKEEEEESPDTGASNASPWAGNIVNVKI</sequence>
<dbReference type="Proteomes" id="UP001061361">
    <property type="component" value="Chromosome"/>
</dbReference>
<gene>
    <name evidence="2" type="ORF">JCM14722_04140</name>
</gene>
<feature type="region of interest" description="Disordered" evidence="1">
    <location>
        <begin position="46"/>
        <end position="108"/>
    </location>
</feature>
<name>A0ABM8ANB5_9BACT</name>
<dbReference type="EMBL" id="AP026708">
    <property type="protein sequence ID" value="BDQ32872.1"/>
    <property type="molecule type" value="Genomic_DNA"/>
</dbReference>
<protein>
    <submittedName>
        <fullName evidence="2">Uncharacterized protein</fullName>
    </submittedName>
</protein>